<keyword evidence="1" id="KW-0472">Membrane</keyword>
<dbReference type="WBParaSite" id="Csp11.Scaffold574.g4387.t1">
    <property type="protein sequence ID" value="Csp11.Scaffold574.g4387.t1"/>
    <property type="gene ID" value="Csp11.Scaffold574.g4387"/>
</dbReference>
<feature type="transmembrane region" description="Helical" evidence="1">
    <location>
        <begin position="12"/>
        <end position="33"/>
    </location>
</feature>
<name>A0A1I7TBR2_9PELO</name>
<dbReference type="AlphaFoldDB" id="A0A1I7TBR2"/>
<dbReference type="Proteomes" id="UP000095282">
    <property type="component" value="Unplaced"/>
</dbReference>
<sequence>MIPKEYLNWQAFAAFMAVYILSVVILVSIPILAQRISEWSPAPVEVDFAEERKRRLKELKLGKKRRRA</sequence>
<keyword evidence="1" id="KW-0812">Transmembrane</keyword>
<keyword evidence="2" id="KW-1185">Reference proteome</keyword>
<protein>
    <submittedName>
        <fullName evidence="3">Signal peptidase I</fullName>
    </submittedName>
</protein>
<organism evidence="2 3">
    <name type="scientific">Caenorhabditis tropicalis</name>
    <dbReference type="NCBI Taxonomy" id="1561998"/>
    <lineage>
        <taxon>Eukaryota</taxon>
        <taxon>Metazoa</taxon>
        <taxon>Ecdysozoa</taxon>
        <taxon>Nematoda</taxon>
        <taxon>Chromadorea</taxon>
        <taxon>Rhabditida</taxon>
        <taxon>Rhabditina</taxon>
        <taxon>Rhabditomorpha</taxon>
        <taxon>Rhabditoidea</taxon>
        <taxon>Rhabditidae</taxon>
        <taxon>Peloderinae</taxon>
        <taxon>Caenorhabditis</taxon>
    </lineage>
</organism>
<evidence type="ECO:0000313" key="3">
    <source>
        <dbReference type="WBParaSite" id="Csp11.Scaffold574.g4387.t1"/>
    </source>
</evidence>
<evidence type="ECO:0000313" key="2">
    <source>
        <dbReference type="Proteomes" id="UP000095282"/>
    </source>
</evidence>
<evidence type="ECO:0000256" key="1">
    <source>
        <dbReference type="SAM" id="Phobius"/>
    </source>
</evidence>
<proteinExistence type="predicted"/>
<keyword evidence="1" id="KW-1133">Transmembrane helix</keyword>
<accession>A0A1I7TBR2</accession>
<reference evidence="3" key="1">
    <citation type="submission" date="2016-11" db="UniProtKB">
        <authorList>
            <consortium name="WormBaseParasite"/>
        </authorList>
    </citation>
    <scope>IDENTIFICATION</scope>
</reference>